<keyword evidence="2" id="KW-1185">Reference proteome</keyword>
<dbReference type="PANTHER" id="PTHR42637:SF1">
    <property type="entry name" value="TRNA 2-(METHYLSULFANYL)-N(6)-ISOPENTENYLADENOSINE(37) HYDROXYLASE"/>
    <property type="match status" value="1"/>
</dbReference>
<dbReference type="PANTHER" id="PTHR42637">
    <property type="entry name" value="TRNA-(MS[2]IO[6]A)-HYDROXYLASE"/>
    <property type="match status" value="1"/>
</dbReference>
<sequence>MGASLQQAEASVTEPSSTSPLLFATPSGWVDAVLGDFDRFLLDHAAAEKKASGMAISMLSHYPDRVKLVEAMADLAIEELSHYREVVKWIHQRGGRTGADEKDAYVGQFRKSIRDGKEDYLLDRLLTAGIIEARGAERFALIADALEPGPLQKFYRAIARSEERHFELFLKLAKLYFATDVVAERWQELLEDEAAIVRSLPLRAALH</sequence>
<dbReference type="CDD" id="cd07910">
    <property type="entry name" value="MiaE"/>
    <property type="match status" value="1"/>
</dbReference>
<evidence type="ECO:0000313" key="1">
    <source>
        <dbReference type="EMBL" id="WOJ97229.1"/>
    </source>
</evidence>
<dbReference type="EMBL" id="CP136865">
    <property type="protein sequence ID" value="WOJ97229.1"/>
    <property type="molecule type" value="Genomic_DNA"/>
</dbReference>
<dbReference type="Proteomes" id="UP001626549">
    <property type="component" value="Chromosome"/>
</dbReference>
<dbReference type="PIRSF" id="PIRSF020736">
    <property type="entry name" value="MiaE"/>
    <property type="match status" value="1"/>
</dbReference>
<protein>
    <submittedName>
        <fullName evidence="1">tRNA-(Ms[2]io[6]A)-hydroxylase</fullName>
    </submittedName>
</protein>
<evidence type="ECO:0000313" key="2">
    <source>
        <dbReference type="Proteomes" id="UP001626549"/>
    </source>
</evidence>
<dbReference type="Pfam" id="PF06175">
    <property type="entry name" value="MiaE"/>
    <property type="match status" value="1"/>
</dbReference>
<dbReference type="InterPro" id="IPR010386">
    <property type="entry name" value="tRNA-Hydrxlase_MiaE"/>
</dbReference>
<proteinExistence type="predicted"/>
<dbReference type="InterPro" id="IPR012347">
    <property type="entry name" value="Ferritin-like"/>
</dbReference>
<dbReference type="RefSeq" id="WP_407327950.1">
    <property type="nucleotide sequence ID" value="NZ_CP136865.1"/>
</dbReference>
<dbReference type="SUPFAM" id="SSF47240">
    <property type="entry name" value="Ferritin-like"/>
    <property type="match status" value="1"/>
</dbReference>
<reference evidence="1 2" key="1">
    <citation type="submission" date="2023-10" db="EMBL/GenBank/DDBJ databases">
        <title>Two novel species belonging to the OM43/NOR5 clade.</title>
        <authorList>
            <person name="Park M."/>
        </authorList>
    </citation>
    <scope>NUCLEOTIDE SEQUENCE [LARGE SCALE GENOMIC DNA]</scope>
    <source>
        <strain evidence="1 2">IMCC45268</strain>
    </source>
</reference>
<organism evidence="1 2">
    <name type="scientific">Congregibacter brevis</name>
    <dbReference type="NCBI Taxonomy" id="3081201"/>
    <lineage>
        <taxon>Bacteria</taxon>
        <taxon>Pseudomonadati</taxon>
        <taxon>Pseudomonadota</taxon>
        <taxon>Gammaproteobacteria</taxon>
        <taxon>Cellvibrionales</taxon>
        <taxon>Halieaceae</taxon>
        <taxon>Congregibacter</taxon>
    </lineage>
</organism>
<dbReference type="InterPro" id="IPR009078">
    <property type="entry name" value="Ferritin-like_SF"/>
</dbReference>
<accession>A0ABZ0IEH7</accession>
<gene>
    <name evidence="1" type="ORF">R0137_01320</name>
</gene>
<dbReference type="Gene3D" id="1.20.1260.10">
    <property type="match status" value="1"/>
</dbReference>
<name>A0ABZ0IEH7_9GAMM</name>